<protein>
    <submittedName>
        <fullName evidence="1">Uncharacterized protein</fullName>
    </submittedName>
</protein>
<proteinExistence type="predicted"/>
<sequence>MAARKLSDGKEGETSVLCLHAISPDTREGQAGQTASLPEGRAAFEALERSLRHSHSPLGREERPVIWAVRDRRQSAQGRGSR</sequence>
<dbReference type="AlphaFoldDB" id="A0AAV2LKP6"/>
<name>A0AAV2LKP6_KNICA</name>
<gene>
    <name evidence="1" type="ORF">KC01_LOCUS30336</name>
</gene>
<evidence type="ECO:0000313" key="2">
    <source>
        <dbReference type="Proteomes" id="UP001497482"/>
    </source>
</evidence>
<dbReference type="Proteomes" id="UP001497482">
    <property type="component" value="Chromosome 3"/>
</dbReference>
<evidence type="ECO:0000313" key="1">
    <source>
        <dbReference type="EMBL" id="CAL1602581.1"/>
    </source>
</evidence>
<accession>A0AAV2LKP6</accession>
<organism evidence="1 2">
    <name type="scientific">Knipowitschia caucasica</name>
    <name type="common">Caucasian dwarf goby</name>
    <name type="synonym">Pomatoschistus caucasicus</name>
    <dbReference type="NCBI Taxonomy" id="637954"/>
    <lineage>
        <taxon>Eukaryota</taxon>
        <taxon>Metazoa</taxon>
        <taxon>Chordata</taxon>
        <taxon>Craniata</taxon>
        <taxon>Vertebrata</taxon>
        <taxon>Euteleostomi</taxon>
        <taxon>Actinopterygii</taxon>
        <taxon>Neopterygii</taxon>
        <taxon>Teleostei</taxon>
        <taxon>Neoteleostei</taxon>
        <taxon>Acanthomorphata</taxon>
        <taxon>Gobiaria</taxon>
        <taxon>Gobiiformes</taxon>
        <taxon>Gobioidei</taxon>
        <taxon>Gobiidae</taxon>
        <taxon>Gobiinae</taxon>
        <taxon>Knipowitschia</taxon>
    </lineage>
</organism>
<reference evidence="1 2" key="1">
    <citation type="submission" date="2024-04" db="EMBL/GenBank/DDBJ databases">
        <authorList>
            <person name="Waldvogel A.-M."/>
            <person name="Schoenle A."/>
        </authorList>
    </citation>
    <scope>NUCLEOTIDE SEQUENCE [LARGE SCALE GENOMIC DNA]</scope>
</reference>
<keyword evidence="2" id="KW-1185">Reference proteome</keyword>
<dbReference type="EMBL" id="OZ035825">
    <property type="protein sequence ID" value="CAL1602581.1"/>
    <property type="molecule type" value="Genomic_DNA"/>
</dbReference>